<dbReference type="SUPFAM" id="SSF54001">
    <property type="entry name" value="Cysteine proteinases"/>
    <property type="match status" value="1"/>
</dbReference>
<reference evidence="6 7" key="1">
    <citation type="submission" date="2016-03" db="EMBL/GenBank/DDBJ databases">
        <title>Comparative genomics of 54 Lactobacillus plantarum strains reveals genomic uncoupling from niche constraints.</title>
        <authorList>
            <person name="Martino M.E."/>
        </authorList>
    </citation>
    <scope>NUCLEOTIDE SEQUENCE [LARGE SCALE GENOMIC DNA]</scope>
    <source>
        <strain evidence="6 7">19.1</strain>
    </source>
</reference>
<keyword evidence="4" id="KW-0788">Thiol protease</keyword>
<comment type="caution">
    <text evidence="6">The sequence shown here is derived from an EMBL/GenBank/DDBJ whole genome shotgun (WGS) entry which is preliminary data.</text>
</comment>
<evidence type="ECO:0000256" key="5">
    <source>
        <dbReference type="SAM" id="MobiDB-lite"/>
    </source>
</evidence>
<dbReference type="Pfam" id="PF18013">
    <property type="entry name" value="Phage_lysozyme2"/>
    <property type="match status" value="1"/>
</dbReference>
<dbReference type="GO" id="GO:0006508">
    <property type="term" value="P:proteolysis"/>
    <property type="evidence" value="ECO:0007669"/>
    <property type="project" value="UniProtKB-KW"/>
</dbReference>
<dbReference type="InterPro" id="IPR038765">
    <property type="entry name" value="Papain-like_cys_pep_sf"/>
</dbReference>
<dbReference type="Proteomes" id="UP000076882">
    <property type="component" value="Unassembled WGS sequence"/>
</dbReference>
<evidence type="ECO:0000313" key="7">
    <source>
        <dbReference type="Proteomes" id="UP000076882"/>
    </source>
</evidence>
<dbReference type="EMBL" id="LUXM01000023">
    <property type="protein sequence ID" value="KZU96013.1"/>
    <property type="molecule type" value="Genomic_DNA"/>
</dbReference>
<dbReference type="GO" id="GO:0008234">
    <property type="term" value="F:cysteine-type peptidase activity"/>
    <property type="evidence" value="ECO:0007669"/>
    <property type="project" value="UniProtKB-KW"/>
</dbReference>
<dbReference type="Pfam" id="PF00877">
    <property type="entry name" value="NLPC_P60"/>
    <property type="match status" value="1"/>
</dbReference>
<dbReference type="InterPro" id="IPR041219">
    <property type="entry name" value="Phage_lysozyme2"/>
</dbReference>
<dbReference type="Gene3D" id="1.10.530.10">
    <property type="match status" value="1"/>
</dbReference>
<evidence type="ECO:0000256" key="2">
    <source>
        <dbReference type="ARBA" id="ARBA00022670"/>
    </source>
</evidence>
<proteinExistence type="inferred from homology"/>
<dbReference type="Gene3D" id="3.90.1720.10">
    <property type="entry name" value="endopeptidase domain like (from Nostoc punctiforme)"/>
    <property type="match status" value="1"/>
</dbReference>
<dbReference type="PATRIC" id="fig|1590.199.peg.872"/>
<evidence type="ECO:0000256" key="3">
    <source>
        <dbReference type="ARBA" id="ARBA00022801"/>
    </source>
</evidence>
<dbReference type="PROSITE" id="PS51935">
    <property type="entry name" value="NLPC_P60"/>
    <property type="match status" value="1"/>
</dbReference>
<name>A0A162ERG4_LACPN</name>
<evidence type="ECO:0000313" key="6">
    <source>
        <dbReference type="EMBL" id="KZU96013.1"/>
    </source>
</evidence>
<sequence length="387" mass="41705">MQKKVIMASLGLGVPLLLISCLLLLITFIASSDDDNDCAVTTETSSNVVTSADMNKNAKTIYQFLRTNKDVKATPQAAAGILGVWQFESQLNPSVKNTGGSGATGLAQWMSNRYDNLMSFAAKNNKKWNSLDAQLNFMVYEMAHGYQGAKHIFKETSAHQAAYDWLMEYEGMRNNPEQWFLEKGPSGQPGRYPLADHWLAKLGDTDPGTSDGLATASDDTTGSSCDATSENDGDILKTAKGWLGYFYYVQTHPSSDLGKDLKNPNKSGGTDCSGFVWLVLNKAGYKVPANMGWFTGTMASDATGSHHYLKAIDKSEAKAGDIVIVNQGEGSGNNGHTAILTEDWHGNQTRIIESGGTGKSINIAQFGTAFSSLLSGETTFSRAIKAK</sequence>
<feature type="region of interest" description="Disordered" evidence="5">
    <location>
        <begin position="209"/>
        <end position="229"/>
    </location>
</feature>
<dbReference type="AlphaFoldDB" id="A0A162ERG4"/>
<accession>A0A162ERG4</accession>
<dbReference type="RefSeq" id="WP_063485932.1">
    <property type="nucleotide sequence ID" value="NZ_CP013750.1"/>
</dbReference>
<organism evidence="6 7">
    <name type="scientific">Lactiplantibacillus plantarum</name>
    <name type="common">Lactobacillus plantarum</name>
    <dbReference type="NCBI Taxonomy" id="1590"/>
    <lineage>
        <taxon>Bacteria</taxon>
        <taxon>Bacillati</taxon>
        <taxon>Bacillota</taxon>
        <taxon>Bacilli</taxon>
        <taxon>Lactobacillales</taxon>
        <taxon>Lactobacillaceae</taxon>
        <taxon>Lactiplantibacillus</taxon>
    </lineage>
</organism>
<dbReference type="InterPro" id="IPR000064">
    <property type="entry name" value="NLP_P60_dom"/>
</dbReference>
<gene>
    <name evidence="6" type="ORF">Lp19_1168</name>
</gene>
<comment type="similarity">
    <text evidence="1">Belongs to the peptidase C40 family.</text>
</comment>
<feature type="compositionally biased region" description="Polar residues" evidence="5">
    <location>
        <begin position="217"/>
        <end position="229"/>
    </location>
</feature>
<keyword evidence="2" id="KW-0645">Protease</keyword>
<protein>
    <submittedName>
        <fullName evidence="6">Uncharacterized protein</fullName>
    </submittedName>
</protein>
<evidence type="ECO:0000256" key="1">
    <source>
        <dbReference type="ARBA" id="ARBA00007074"/>
    </source>
</evidence>
<evidence type="ECO:0000256" key="4">
    <source>
        <dbReference type="ARBA" id="ARBA00022807"/>
    </source>
</evidence>
<keyword evidence="3" id="KW-0378">Hydrolase</keyword>
<dbReference type="PROSITE" id="PS51257">
    <property type="entry name" value="PROKAR_LIPOPROTEIN"/>
    <property type="match status" value="1"/>
</dbReference>